<evidence type="ECO:0000259" key="7">
    <source>
        <dbReference type="Pfam" id="PF01545"/>
    </source>
</evidence>
<keyword evidence="2 6" id="KW-0812">Transmembrane</keyword>
<keyword evidence="3" id="KW-0862">Zinc</keyword>
<proteinExistence type="predicted"/>
<name>A0A5B2Z9E4_9GAMM</name>
<feature type="transmembrane region" description="Helical" evidence="6">
    <location>
        <begin position="88"/>
        <end position="106"/>
    </location>
</feature>
<feature type="transmembrane region" description="Helical" evidence="6">
    <location>
        <begin position="24"/>
        <end position="46"/>
    </location>
</feature>
<keyword evidence="5 6" id="KW-0472">Membrane</keyword>
<comment type="subcellular location">
    <subcellularLocation>
        <location evidence="1">Membrane</location>
        <topology evidence="1">Multi-pass membrane protein</topology>
    </subcellularLocation>
</comment>
<dbReference type="GO" id="GO:0005385">
    <property type="term" value="F:zinc ion transmembrane transporter activity"/>
    <property type="evidence" value="ECO:0007669"/>
    <property type="project" value="TreeGrafter"/>
</dbReference>
<reference evidence="8 9" key="2">
    <citation type="submission" date="2019-09" db="EMBL/GenBank/DDBJ databases">
        <authorList>
            <person name="Mazur A."/>
        </authorList>
    </citation>
    <scope>NUCLEOTIDE SEQUENCE [LARGE SCALE GENOMIC DNA]</scope>
    <source>
        <strain evidence="8 9">3729k</strain>
    </source>
</reference>
<evidence type="ECO:0000256" key="6">
    <source>
        <dbReference type="SAM" id="Phobius"/>
    </source>
</evidence>
<evidence type="ECO:0000256" key="1">
    <source>
        <dbReference type="ARBA" id="ARBA00004141"/>
    </source>
</evidence>
<feature type="domain" description="Cation efflux protein transmembrane" evidence="7">
    <location>
        <begin position="25"/>
        <end position="199"/>
    </location>
</feature>
<dbReference type="Pfam" id="PF01545">
    <property type="entry name" value="Cation_efflux"/>
    <property type="match status" value="1"/>
</dbReference>
<protein>
    <submittedName>
        <fullName evidence="8">Cation transporter</fullName>
    </submittedName>
</protein>
<evidence type="ECO:0000256" key="4">
    <source>
        <dbReference type="ARBA" id="ARBA00022989"/>
    </source>
</evidence>
<accession>A0A5B2Z9E4</accession>
<evidence type="ECO:0000256" key="2">
    <source>
        <dbReference type="ARBA" id="ARBA00022692"/>
    </source>
</evidence>
<dbReference type="EMBL" id="VUOD01000006">
    <property type="protein sequence ID" value="KAA2284547.1"/>
    <property type="molecule type" value="Genomic_DNA"/>
</dbReference>
<dbReference type="InterPro" id="IPR027469">
    <property type="entry name" value="Cation_efflux_TMD_sf"/>
</dbReference>
<keyword evidence="4 6" id="KW-1133">Transmembrane helix</keyword>
<comment type="caution">
    <text evidence="8">The sequence shown here is derived from an EMBL/GenBank/DDBJ whole genome shotgun (WGS) entry which is preliminary data.</text>
</comment>
<dbReference type="Proteomes" id="UP000322165">
    <property type="component" value="Unassembled WGS sequence"/>
</dbReference>
<dbReference type="RefSeq" id="WP_149860980.1">
    <property type="nucleotide sequence ID" value="NZ_VUOD01000006.1"/>
</dbReference>
<reference evidence="8 9" key="1">
    <citation type="submission" date="2019-09" db="EMBL/GenBank/DDBJ databases">
        <title>Arenimonas chukotkensis sp. nov., a bacterium isolated from Chukotka hot spring, Arctic region, Russia.</title>
        <authorList>
            <person name="Zayulina K.S."/>
            <person name="Prokofeva M.I."/>
            <person name="Elcheninov A.G."/>
            <person name="Novikov A."/>
            <person name="Kochetkova T.V."/>
            <person name="Kublanov I.V."/>
        </authorList>
    </citation>
    <scope>NUCLEOTIDE SEQUENCE [LARGE SCALE GENOMIC DNA]</scope>
    <source>
        <strain evidence="8 9">3729k</strain>
    </source>
</reference>
<dbReference type="GO" id="GO:0005886">
    <property type="term" value="C:plasma membrane"/>
    <property type="evidence" value="ECO:0007669"/>
    <property type="project" value="TreeGrafter"/>
</dbReference>
<evidence type="ECO:0000313" key="9">
    <source>
        <dbReference type="Proteomes" id="UP000322165"/>
    </source>
</evidence>
<keyword evidence="3" id="KW-0813">Transport</keyword>
<evidence type="ECO:0000313" key="8">
    <source>
        <dbReference type="EMBL" id="KAA2284547.1"/>
    </source>
</evidence>
<keyword evidence="3" id="KW-0864">Zinc transport</keyword>
<keyword evidence="3" id="KW-0406">Ion transport</keyword>
<dbReference type="SUPFAM" id="SSF161111">
    <property type="entry name" value="Cation efflux protein transmembrane domain-like"/>
    <property type="match status" value="1"/>
</dbReference>
<dbReference type="InterPro" id="IPR050681">
    <property type="entry name" value="CDF/SLC30A"/>
</dbReference>
<feature type="transmembrane region" description="Helical" evidence="6">
    <location>
        <begin position="112"/>
        <end position="134"/>
    </location>
</feature>
<organism evidence="8 9">
    <name type="scientific">Arenimonas fontis</name>
    <dbReference type="NCBI Taxonomy" id="2608255"/>
    <lineage>
        <taxon>Bacteria</taxon>
        <taxon>Pseudomonadati</taxon>
        <taxon>Pseudomonadota</taxon>
        <taxon>Gammaproteobacteria</taxon>
        <taxon>Lysobacterales</taxon>
        <taxon>Lysobacteraceae</taxon>
        <taxon>Arenimonas</taxon>
    </lineage>
</organism>
<feature type="transmembrane region" description="Helical" evidence="6">
    <location>
        <begin position="178"/>
        <end position="196"/>
    </location>
</feature>
<feature type="transmembrane region" description="Helical" evidence="6">
    <location>
        <begin position="155"/>
        <end position="172"/>
    </location>
</feature>
<dbReference type="PANTHER" id="PTHR11562:SF17">
    <property type="entry name" value="RE54080P-RELATED"/>
    <property type="match status" value="1"/>
</dbReference>
<gene>
    <name evidence="8" type="ORF">F0415_09500</name>
</gene>
<dbReference type="Gene3D" id="1.20.1510.10">
    <property type="entry name" value="Cation efflux protein transmembrane domain"/>
    <property type="match status" value="1"/>
</dbReference>
<evidence type="ECO:0000256" key="3">
    <source>
        <dbReference type="ARBA" id="ARBA00022906"/>
    </source>
</evidence>
<dbReference type="PANTHER" id="PTHR11562">
    <property type="entry name" value="CATION EFFLUX PROTEIN/ ZINC TRANSPORTER"/>
    <property type="match status" value="1"/>
</dbReference>
<evidence type="ECO:0000256" key="5">
    <source>
        <dbReference type="ARBA" id="ARBA00023136"/>
    </source>
</evidence>
<dbReference type="AlphaFoldDB" id="A0A5B2Z9E4"/>
<feature type="transmembrane region" description="Helical" evidence="6">
    <location>
        <begin position="58"/>
        <end position="76"/>
    </location>
</feature>
<keyword evidence="9" id="KW-1185">Reference proteome</keyword>
<dbReference type="InterPro" id="IPR058533">
    <property type="entry name" value="Cation_efflux_TM"/>
</dbReference>
<sequence length="216" mass="22623">MSGCHCDDTASTLSQAQDASRRRVLWAVLGINAALFVGEFTAGWWADSSALQADSLDSLGDAGVYALSLAVVGGSLRQRNGAAVVKGLLQGLFGLLVLAEVVRRLLTGAEPLAPLMAGAAAIALLANLACFGLLMRFRGEDLNMRSVWLCSRNDLASNAGVIAAAGIVALTGSAWPDTAVGLLIAVLFLHTSWQVLREAWPGWRHPAEPCTKETAP</sequence>